<dbReference type="Gene3D" id="2.130.10.10">
    <property type="entry name" value="YVTN repeat-like/Quinoprotein amine dehydrogenase"/>
    <property type="match status" value="1"/>
</dbReference>
<name>N6SWW1_DENPD</name>
<dbReference type="InterPro" id="IPR015943">
    <property type="entry name" value="WD40/YVTN_repeat-like_dom_sf"/>
</dbReference>
<dbReference type="OMA" id="SINEXNH"/>
<evidence type="ECO:0000256" key="2">
    <source>
        <dbReference type="ARBA" id="ARBA00022737"/>
    </source>
</evidence>
<dbReference type="EMBL" id="KB741228">
    <property type="protein sequence ID" value="ENN72279.1"/>
    <property type="molecule type" value="Genomic_DNA"/>
</dbReference>
<dbReference type="InterPro" id="IPR036322">
    <property type="entry name" value="WD40_repeat_dom_sf"/>
</dbReference>
<evidence type="ECO:0000256" key="3">
    <source>
        <dbReference type="ARBA" id="ARBA00060126"/>
    </source>
</evidence>
<dbReference type="InterPro" id="IPR028608">
    <property type="entry name" value="CIAO1/Cia1"/>
</dbReference>
<reference evidence="4" key="1">
    <citation type="journal article" date="2013" name="Genome Biol.">
        <title>Draft genome of the mountain pine beetle, Dendroctonus ponderosae Hopkins, a major forest pest.</title>
        <authorList>
            <person name="Keeling C.I."/>
            <person name="Yuen M.M."/>
            <person name="Liao N.Y."/>
            <person name="Docking T.R."/>
            <person name="Chan S.K."/>
            <person name="Taylor G.A."/>
            <person name="Palmquist D.L."/>
            <person name="Jackman S.D."/>
            <person name="Nguyen A."/>
            <person name="Li M."/>
            <person name="Henderson H."/>
            <person name="Janes J.K."/>
            <person name="Zhao Y."/>
            <person name="Pandoh P."/>
            <person name="Moore R."/>
            <person name="Sperling F.A."/>
            <person name="Huber D.P."/>
            <person name="Birol I."/>
            <person name="Jones S.J."/>
            <person name="Bohlmann J."/>
        </authorList>
    </citation>
    <scope>NUCLEOTIDE SEQUENCE</scope>
</reference>
<protein>
    <submittedName>
        <fullName evidence="4">Uncharacterized protein</fullName>
    </submittedName>
</protein>
<sequence>MLASGFDLACHPSTPGIKRGKTPFGPDQHNSFNSRALKPYAFIKGTGDKDSNTSSRRQVEVKATQSARLTLVDKGAPQLQCNKMVKLELAQTLRKGSGRVWNVSWHPNGEALASCGEDRCIRIWGRDLLGKWGNKVVLTDGHKRTVRQVAWSPCGNFLASASFDATTCIWDRQGGEFECNATLEGHENEVKGVAWSRSGQFLATCSRDKSVWVWEVAEENEYDCAAVLQAHSQDVKKIAWHPAQDLLASASYDNTIKLFREDASDGDWICCGTLTGHASTVWGLSFEADGRRLVSCSDDSSLKVWRGYPAGNQEGVAVPEGESTWKCVCTVSGHHSGTIYDVAWCQRT</sequence>
<accession>N6SWW1</accession>
<dbReference type="PANTHER" id="PTHR19920:SF0">
    <property type="entry name" value="CYTOSOLIC IRON-SULFUR PROTEIN ASSEMBLY PROTEIN CIAO1-RELATED"/>
    <property type="match status" value="1"/>
</dbReference>
<dbReference type="Pfam" id="PF00400">
    <property type="entry name" value="WD40"/>
    <property type="match status" value="5"/>
</dbReference>
<dbReference type="InterPro" id="IPR019775">
    <property type="entry name" value="WD40_repeat_CS"/>
</dbReference>
<dbReference type="InterPro" id="IPR001680">
    <property type="entry name" value="WD40_rpt"/>
</dbReference>
<dbReference type="GO" id="GO:0097361">
    <property type="term" value="C:cytosolic [4Fe-4S] assembly targeting complex"/>
    <property type="evidence" value="ECO:0007669"/>
    <property type="project" value="InterPro"/>
</dbReference>
<dbReference type="FunFam" id="2.130.10.10:FF:000136">
    <property type="entry name" value="Probable cytosolic iron-sulfur protein assembly protein CIAO1"/>
    <property type="match status" value="1"/>
</dbReference>
<feature type="non-terminal residue" evidence="4">
    <location>
        <position position="1"/>
    </location>
</feature>
<dbReference type="PROSITE" id="PS50294">
    <property type="entry name" value="WD_REPEATS_REGION"/>
    <property type="match status" value="5"/>
</dbReference>
<dbReference type="PROSITE" id="PS00678">
    <property type="entry name" value="WD_REPEATS_1"/>
    <property type="match status" value="1"/>
</dbReference>
<organism evidence="4">
    <name type="scientific">Dendroctonus ponderosae</name>
    <name type="common">Mountain pine beetle</name>
    <dbReference type="NCBI Taxonomy" id="77166"/>
    <lineage>
        <taxon>Eukaryota</taxon>
        <taxon>Metazoa</taxon>
        <taxon>Ecdysozoa</taxon>
        <taxon>Arthropoda</taxon>
        <taxon>Hexapoda</taxon>
        <taxon>Insecta</taxon>
        <taxon>Pterygota</taxon>
        <taxon>Neoptera</taxon>
        <taxon>Endopterygota</taxon>
        <taxon>Coleoptera</taxon>
        <taxon>Polyphaga</taxon>
        <taxon>Cucujiformia</taxon>
        <taxon>Curculionidae</taxon>
        <taxon>Scolytinae</taxon>
        <taxon>Dendroctonus</taxon>
    </lineage>
</organism>
<comment type="function">
    <text evidence="3">Key component of the cytosolic iron-sulfur protein assembly (CIA) complex, a multiprotein complex that mediates the incorporation of iron-sulfur cluster into extramitochondrial Fe/S proteins. As a CIA complex component, interacts specifically with CIAO2A or CIAO2B and MMS19 to assist different branches of iron-sulfur protein assembly, depending of its interactors. The complex CIAO1:CIAO2B:MMS19 binds to and facilitates the assembly of most cytosolic-nuclear Fe/S proteins. CIAO1:CIAO2A specifically matures ACO1 and stabilizes IREB2. Seems to specifically modulate the transactivation activity of WT1. As part of the mitotic spindle-associated MMXD complex it may play a role in chromosome segregation.</text>
</comment>
<dbReference type="PROSITE" id="PS50082">
    <property type="entry name" value="WD_REPEATS_2"/>
    <property type="match status" value="5"/>
</dbReference>
<evidence type="ECO:0000256" key="1">
    <source>
        <dbReference type="ARBA" id="ARBA00022574"/>
    </source>
</evidence>
<dbReference type="GO" id="GO:0016226">
    <property type="term" value="P:iron-sulfur cluster assembly"/>
    <property type="evidence" value="ECO:0007669"/>
    <property type="project" value="InterPro"/>
</dbReference>
<keyword evidence="1" id="KW-0853">WD repeat</keyword>
<dbReference type="SUPFAM" id="SSF50978">
    <property type="entry name" value="WD40 repeat-like"/>
    <property type="match status" value="1"/>
</dbReference>
<feature type="non-terminal residue" evidence="4">
    <location>
        <position position="348"/>
    </location>
</feature>
<dbReference type="HOGENOM" id="CLU_000288_57_8_1"/>
<dbReference type="OrthoDB" id="284782at2759"/>
<dbReference type="PANTHER" id="PTHR19920">
    <property type="entry name" value="WD40 PROTEIN CIAO1"/>
    <property type="match status" value="1"/>
</dbReference>
<keyword evidence="2" id="KW-0677">Repeat</keyword>
<dbReference type="SMART" id="SM00320">
    <property type="entry name" value="WD40"/>
    <property type="match status" value="5"/>
</dbReference>
<evidence type="ECO:0000313" key="4">
    <source>
        <dbReference type="EMBL" id="ENN72279.1"/>
    </source>
</evidence>
<dbReference type="AlphaFoldDB" id="N6SWW1"/>
<gene>
    <name evidence="4" type="ORF">YQE_11078</name>
</gene>
<proteinExistence type="inferred from homology"/>
<dbReference type="HAMAP" id="MF_03037">
    <property type="entry name" value="ciao1"/>
    <property type="match status" value="1"/>
</dbReference>
<dbReference type="CDD" id="cd00200">
    <property type="entry name" value="WD40"/>
    <property type="match status" value="1"/>
</dbReference>